<organism evidence="2 3">
    <name type="scientific">Pleuronectes platessa</name>
    <name type="common">European plaice</name>
    <dbReference type="NCBI Taxonomy" id="8262"/>
    <lineage>
        <taxon>Eukaryota</taxon>
        <taxon>Metazoa</taxon>
        <taxon>Chordata</taxon>
        <taxon>Craniata</taxon>
        <taxon>Vertebrata</taxon>
        <taxon>Euteleostomi</taxon>
        <taxon>Actinopterygii</taxon>
        <taxon>Neopterygii</taxon>
        <taxon>Teleostei</taxon>
        <taxon>Neoteleostei</taxon>
        <taxon>Acanthomorphata</taxon>
        <taxon>Carangaria</taxon>
        <taxon>Pleuronectiformes</taxon>
        <taxon>Pleuronectoidei</taxon>
        <taxon>Pleuronectidae</taxon>
        <taxon>Pleuronectes</taxon>
    </lineage>
</organism>
<proteinExistence type="predicted"/>
<evidence type="ECO:0000313" key="3">
    <source>
        <dbReference type="Proteomes" id="UP001153269"/>
    </source>
</evidence>
<reference evidence="2" key="1">
    <citation type="submission" date="2020-03" db="EMBL/GenBank/DDBJ databases">
        <authorList>
            <person name="Weist P."/>
        </authorList>
    </citation>
    <scope>NUCLEOTIDE SEQUENCE</scope>
</reference>
<gene>
    <name evidence="2" type="ORF">PLEPLA_LOCUS16440</name>
</gene>
<accession>A0A9N7UDB1</accession>
<dbReference type="Proteomes" id="UP001153269">
    <property type="component" value="Unassembled WGS sequence"/>
</dbReference>
<feature type="region of interest" description="Disordered" evidence="1">
    <location>
        <begin position="22"/>
        <end position="41"/>
    </location>
</feature>
<evidence type="ECO:0000256" key="1">
    <source>
        <dbReference type="SAM" id="MobiDB-lite"/>
    </source>
</evidence>
<name>A0A9N7UDB1_PLEPL</name>
<keyword evidence="3" id="KW-1185">Reference proteome</keyword>
<sequence>MEVERGERKERETVAAERVNTNAAGEADVKREAGRRGGALQPYRDRHSPLFLSVCQNPVAAQLPSPVLWRRYLFPNPVSELQGQSDCLNPNIHMPHCHFFTLWKPGRDVTSPSSATGEIQMLSQTEEAGRGSTTVHGYVDGCRLRHLVTVNLHEDLFEDLQHNDIRPLLSLQVWKPCFSQTPVFCESLRQPPRVR</sequence>
<evidence type="ECO:0000313" key="2">
    <source>
        <dbReference type="EMBL" id="CAB1428467.1"/>
    </source>
</evidence>
<dbReference type="EMBL" id="CADEAL010001057">
    <property type="protein sequence ID" value="CAB1428467.1"/>
    <property type="molecule type" value="Genomic_DNA"/>
</dbReference>
<comment type="caution">
    <text evidence="2">The sequence shown here is derived from an EMBL/GenBank/DDBJ whole genome shotgun (WGS) entry which is preliminary data.</text>
</comment>
<protein>
    <submittedName>
        <fullName evidence="2">Uncharacterized protein</fullName>
    </submittedName>
</protein>
<dbReference type="AlphaFoldDB" id="A0A9N7UDB1"/>